<proteinExistence type="predicted"/>
<gene>
    <name evidence="1" type="ORF">CBB_440</name>
</gene>
<protein>
    <submittedName>
        <fullName evidence="1">Uncharacterized protein</fullName>
    </submittedName>
</protein>
<accession>A0A1L2CVF2</accession>
<organism evidence="1 2">
    <name type="scientific">Pectobacterium phage vB_PcaM_CBB</name>
    <dbReference type="NCBI Taxonomy" id="2772511"/>
    <lineage>
        <taxon>Viruses</taxon>
        <taxon>Duplodnaviria</taxon>
        <taxon>Heunggongvirae</taxon>
        <taxon>Uroviricota</taxon>
        <taxon>Caudoviricetes</taxon>
        <taxon>Mimasvirus</taxon>
        <taxon>Mimasvirus CBB</taxon>
    </lineage>
</organism>
<dbReference type="Proteomes" id="UP000223891">
    <property type="component" value="Segment"/>
</dbReference>
<sequence>MSIFAEIKQSFLDAVRTDVTFADPAIAREQSSKSVNPTTYDRYQKYHFDAGEMSKLDKVLGNFINPVIDNIKKVIIK</sequence>
<evidence type="ECO:0000313" key="2">
    <source>
        <dbReference type="Proteomes" id="UP000223891"/>
    </source>
</evidence>
<reference evidence="2" key="1">
    <citation type="submission" date="2016-01" db="EMBL/GenBank/DDBJ databases">
        <title>Isolation and Characterization of Enterobacteria phage CBB.</title>
        <authorList>
            <person name="Buttimer C.T.H."/>
            <person name="Hendrix H."/>
            <person name="Alexandre H."/>
            <person name="O'Mahony J."/>
            <person name="Lavigne R."/>
            <person name="Coffey A."/>
        </authorList>
    </citation>
    <scope>NUCLEOTIDE SEQUENCE [LARGE SCALE GENOMIC DNA]</scope>
</reference>
<keyword evidence="2" id="KW-1185">Reference proteome</keyword>
<dbReference type="EMBL" id="KU574722">
    <property type="protein sequence ID" value="AMM44003.1"/>
    <property type="molecule type" value="Genomic_DNA"/>
</dbReference>
<name>A0A1L2CVF2_9CAUD</name>
<evidence type="ECO:0000313" key="1">
    <source>
        <dbReference type="EMBL" id="AMM44003.1"/>
    </source>
</evidence>